<dbReference type="Gene3D" id="3.60.21.10">
    <property type="match status" value="1"/>
</dbReference>
<name>A0A6I4VUX7_9BACL</name>
<dbReference type="GO" id="GO:0004113">
    <property type="term" value="F:2',3'-cyclic-nucleotide 3'-phosphodiesterase activity"/>
    <property type="evidence" value="ECO:0007669"/>
    <property type="project" value="TreeGrafter"/>
</dbReference>
<dbReference type="GO" id="GO:0046872">
    <property type="term" value="F:metal ion binding"/>
    <property type="evidence" value="ECO:0007669"/>
    <property type="project" value="UniProtKB-KW"/>
</dbReference>
<feature type="binding site" evidence="7">
    <location>
        <position position="176"/>
    </location>
    <ligand>
        <name>Fe cation</name>
        <dbReference type="ChEBI" id="CHEBI:24875"/>
        <label>2</label>
    </ligand>
</feature>
<dbReference type="Pfam" id="PF13277">
    <property type="entry name" value="YmdB"/>
    <property type="match status" value="1"/>
</dbReference>
<keyword evidence="2 7" id="KW-0479">Metal-binding</keyword>
<gene>
    <name evidence="8" type="ORF">GSM42_00760</name>
</gene>
<dbReference type="PANTHER" id="PTHR36303">
    <property type="entry name" value="2',3'-CYCLIC-NUCLEOTIDE 2'-PHOSPHODIESTERASE"/>
    <property type="match status" value="1"/>
</dbReference>
<evidence type="ECO:0000256" key="5">
    <source>
        <dbReference type="ARBA" id="ARBA00061401"/>
    </source>
</evidence>
<feature type="binding site" evidence="7">
    <location>
        <position position="8"/>
    </location>
    <ligand>
        <name>Fe cation</name>
        <dbReference type="ChEBI" id="CHEBI:24875"/>
        <label>1</label>
    </ligand>
</feature>
<dbReference type="AlphaFoldDB" id="A0A6I4VUX7"/>
<evidence type="ECO:0000256" key="4">
    <source>
        <dbReference type="ARBA" id="ARBA00023004"/>
    </source>
</evidence>
<evidence type="ECO:0000313" key="9">
    <source>
        <dbReference type="Proteomes" id="UP000430692"/>
    </source>
</evidence>
<dbReference type="PIRSF" id="PIRSF004789">
    <property type="entry name" value="DR1281"/>
    <property type="match status" value="1"/>
</dbReference>
<feature type="binding site" evidence="7">
    <location>
        <position position="40"/>
    </location>
    <ligand>
        <name>Fe cation</name>
        <dbReference type="ChEBI" id="CHEBI:24875"/>
        <label>1</label>
    </ligand>
</feature>
<proteinExistence type="inferred from homology"/>
<dbReference type="Proteomes" id="UP000430692">
    <property type="component" value="Unassembled WGS sequence"/>
</dbReference>
<protein>
    <submittedName>
        <fullName evidence="8">TIGR00282 family metallophosphoesterase</fullName>
    </submittedName>
</protein>
<evidence type="ECO:0000313" key="8">
    <source>
        <dbReference type="EMBL" id="MXQ52304.1"/>
    </source>
</evidence>
<reference evidence="8 9" key="1">
    <citation type="submission" date="2019-12" db="EMBL/GenBank/DDBJ databases">
        <title>Whole-genome analyses of novel actinobacteria.</title>
        <authorList>
            <person name="Sahin N."/>
            <person name="Saygin H."/>
        </authorList>
    </citation>
    <scope>NUCLEOTIDE SEQUENCE [LARGE SCALE GENOMIC DNA]</scope>
    <source>
        <strain evidence="8 9">KC615</strain>
    </source>
</reference>
<dbReference type="CDD" id="cd07382">
    <property type="entry name" value="MPP_DR1281"/>
    <property type="match status" value="1"/>
</dbReference>
<dbReference type="SUPFAM" id="SSF56300">
    <property type="entry name" value="Metallo-dependent phosphatases"/>
    <property type="match status" value="1"/>
</dbReference>
<evidence type="ECO:0000256" key="1">
    <source>
        <dbReference type="ARBA" id="ARBA00001965"/>
    </source>
</evidence>
<feature type="binding site" evidence="7">
    <location>
        <position position="178"/>
    </location>
    <ligand>
        <name>Fe cation</name>
        <dbReference type="ChEBI" id="CHEBI:24875"/>
        <label>1</label>
    </ligand>
</feature>
<feature type="binding site" evidence="7">
    <location>
        <position position="151"/>
    </location>
    <ligand>
        <name>Fe cation</name>
        <dbReference type="ChEBI" id="CHEBI:24875"/>
        <label>2</label>
    </ligand>
</feature>
<dbReference type="RefSeq" id="WP_160799342.1">
    <property type="nucleotide sequence ID" value="NZ_WUUL01000001.1"/>
</dbReference>
<feature type="binding site" evidence="7">
    <location>
        <position position="39"/>
    </location>
    <ligand>
        <name>Fe cation</name>
        <dbReference type="ChEBI" id="CHEBI:24875"/>
        <label>2</label>
    </ligand>
</feature>
<feature type="binding site" evidence="7">
    <location>
        <position position="39"/>
    </location>
    <ligand>
        <name>Fe cation</name>
        <dbReference type="ChEBI" id="CHEBI:24875"/>
        <label>1</label>
    </ligand>
</feature>
<dbReference type="PANTHER" id="PTHR36303:SF1">
    <property type="entry name" value="2',3'-CYCLIC-NUCLEOTIDE 2'-PHOSPHODIESTERASE"/>
    <property type="match status" value="1"/>
</dbReference>
<dbReference type="EMBL" id="WUUL01000001">
    <property type="protein sequence ID" value="MXQ52304.1"/>
    <property type="molecule type" value="Genomic_DNA"/>
</dbReference>
<evidence type="ECO:0000256" key="6">
    <source>
        <dbReference type="PIRSR" id="PIRSR004789-50"/>
    </source>
</evidence>
<keyword evidence="4" id="KW-0408">Iron</keyword>
<dbReference type="FunFam" id="3.60.21.10:FF:000016">
    <property type="entry name" value="Putative metallophosphoesterase"/>
    <property type="match status" value="1"/>
</dbReference>
<feature type="binding site" evidence="7">
    <location>
        <position position="68"/>
    </location>
    <ligand>
        <name>Fe cation</name>
        <dbReference type="ChEBI" id="CHEBI:24875"/>
        <label>2</label>
    </ligand>
</feature>
<sequence length="265" mass="29713">MRMLMIGDIVGQIGQQTLKTYLSELKQTYLPDLIVVNGENAATNGRGITQDIYREFRELGVDCVTMGNHTWGQSEIFDFIDNEDRLIRPANYPEGTPGKGYTTLSTSKGKFVIINLMGRTYSSIALDCPFRTVDGILKRLSGNPFILVDMHAETTSEKQALAWYLDGRVSAVIGTHTHVQTADERILPKGTGYLTDIGMVGPYNSVIGMEVEAVIRRFVTQLPVRFEVSKEGFVLQGVLMDFDPATRRAKKMKRIRIDNDTPWLN</sequence>
<evidence type="ECO:0000256" key="7">
    <source>
        <dbReference type="PIRSR" id="PIRSR004789-51"/>
    </source>
</evidence>
<evidence type="ECO:0000256" key="3">
    <source>
        <dbReference type="ARBA" id="ARBA00022801"/>
    </source>
</evidence>
<comment type="cofactor">
    <cofactor evidence="1">
        <name>Fe(3+)</name>
        <dbReference type="ChEBI" id="CHEBI:29034"/>
    </cofactor>
</comment>
<comment type="caution">
    <text evidence="8">The sequence shown here is derived from an EMBL/GenBank/DDBJ whole genome shotgun (WGS) entry which is preliminary data.</text>
</comment>
<dbReference type="InterPro" id="IPR005235">
    <property type="entry name" value="YmdB-like"/>
</dbReference>
<keyword evidence="9" id="KW-1185">Reference proteome</keyword>
<dbReference type="InterPro" id="IPR029052">
    <property type="entry name" value="Metallo-depent_PP-like"/>
</dbReference>
<evidence type="ECO:0000256" key="2">
    <source>
        <dbReference type="ARBA" id="ARBA00022723"/>
    </source>
</evidence>
<feature type="active site" description="Proton donor" evidence="6">
    <location>
        <position position="69"/>
    </location>
</feature>
<accession>A0A6I4VUX7</accession>
<comment type="similarity">
    <text evidence="5">Belongs to the YmdB-like family.</text>
</comment>
<organism evidence="8 9">
    <name type="scientific">Shimazuella alba</name>
    <dbReference type="NCBI Taxonomy" id="2690964"/>
    <lineage>
        <taxon>Bacteria</taxon>
        <taxon>Bacillati</taxon>
        <taxon>Bacillota</taxon>
        <taxon>Bacilli</taxon>
        <taxon>Bacillales</taxon>
        <taxon>Thermoactinomycetaceae</taxon>
        <taxon>Shimazuella</taxon>
    </lineage>
</organism>
<keyword evidence="3" id="KW-0378">Hydrolase</keyword>
<dbReference type="NCBIfam" id="TIGR00282">
    <property type="entry name" value="TIGR00282 family metallophosphoesterase"/>
    <property type="match status" value="1"/>
</dbReference>